<dbReference type="AlphaFoldDB" id="A0A3N2PSU6"/>
<accession>A0A3N2PSU6</accession>
<evidence type="ECO:0000313" key="1">
    <source>
        <dbReference type="EMBL" id="ROT37494.1"/>
    </source>
</evidence>
<name>A0A3N2PSU6_SODAK</name>
<dbReference type="RefSeq" id="XP_028465300.1">
    <property type="nucleotide sequence ID" value="XM_028614342.1"/>
</dbReference>
<dbReference type="GeneID" id="39582820"/>
<keyword evidence="2" id="KW-1185">Reference proteome</keyword>
<sequence length="164" mass="18679">MDPSFKIVLEAHVLLIEHFWELREMKQGDVMLSDQVLEYRFLQTNRFPVNIHLTSQGCGIYIIGGPKAPYKYSGFGRSICHEDRPTDHHRNLPASFGALSPLQRILVIATGPRMIFAAVVLASQDRTLPRHYTYLIDFATNHPLTISSRTLLRPATQSKELDPH</sequence>
<reference evidence="1 2" key="1">
    <citation type="journal article" date="2018" name="Mol. Ecol.">
        <title>The obligate alkalophilic soda-lake fungus Sodiomyces alkalinus has shifted to a protein diet.</title>
        <authorList>
            <person name="Grum-Grzhimaylo A.A."/>
            <person name="Falkoski D.L."/>
            <person name="van den Heuvel J."/>
            <person name="Valero-Jimenez C.A."/>
            <person name="Min B."/>
            <person name="Choi I.G."/>
            <person name="Lipzen A."/>
            <person name="Daum C.G."/>
            <person name="Aanen D.K."/>
            <person name="Tsang A."/>
            <person name="Henrissat B."/>
            <person name="Bilanenko E.N."/>
            <person name="de Vries R.P."/>
            <person name="van Kan J.A.L."/>
            <person name="Grigoriev I.V."/>
            <person name="Debets A.J.M."/>
        </authorList>
    </citation>
    <scope>NUCLEOTIDE SEQUENCE [LARGE SCALE GENOMIC DNA]</scope>
    <source>
        <strain evidence="1 2">F11</strain>
    </source>
</reference>
<dbReference type="Proteomes" id="UP000272025">
    <property type="component" value="Unassembled WGS sequence"/>
</dbReference>
<gene>
    <name evidence="1" type="ORF">SODALDRAFT_361205</name>
</gene>
<dbReference type="EMBL" id="ML119057">
    <property type="protein sequence ID" value="ROT37494.1"/>
    <property type="molecule type" value="Genomic_DNA"/>
</dbReference>
<organism evidence="1 2">
    <name type="scientific">Sodiomyces alkalinus (strain CBS 110278 / VKM F-3762 / F11)</name>
    <name type="common">Alkaliphilic filamentous fungus</name>
    <dbReference type="NCBI Taxonomy" id="1314773"/>
    <lineage>
        <taxon>Eukaryota</taxon>
        <taxon>Fungi</taxon>
        <taxon>Dikarya</taxon>
        <taxon>Ascomycota</taxon>
        <taxon>Pezizomycotina</taxon>
        <taxon>Sordariomycetes</taxon>
        <taxon>Hypocreomycetidae</taxon>
        <taxon>Glomerellales</taxon>
        <taxon>Plectosphaerellaceae</taxon>
        <taxon>Sodiomyces</taxon>
    </lineage>
</organism>
<protein>
    <submittedName>
        <fullName evidence="1">Uncharacterized protein</fullName>
    </submittedName>
</protein>
<proteinExistence type="predicted"/>
<evidence type="ECO:0000313" key="2">
    <source>
        <dbReference type="Proteomes" id="UP000272025"/>
    </source>
</evidence>